<organism evidence="1 2">
    <name type="scientific">Rotaria magnacalcarata</name>
    <dbReference type="NCBI Taxonomy" id="392030"/>
    <lineage>
        <taxon>Eukaryota</taxon>
        <taxon>Metazoa</taxon>
        <taxon>Spiralia</taxon>
        <taxon>Gnathifera</taxon>
        <taxon>Rotifera</taxon>
        <taxon>Eurotatoria</taxon>
        <taxon>Bdelloidea</taxon>
        <taxon>Philodinida</taxon>
        <taxon>Philodinidae</taxon>
        <taxon>Rotaria</taxon>
    </lineage>
</organism>
<protein>
    <submittedName>
        <fullName evidence="1">Uncharacterized protein</fullName>
    </submittedName>
</protein>
<accession>A0A8S3GEZ1</accession>
<name>A0A8S3GEZ1_9BILA</name>
<dbReference type="AlphaFoldDB" id="A0A8S3GEZ1"/>
<feature type="non-terminal residue" evidence="1">
    <location>
        <position position="54"/>
    </location>
</feature>
<dbReference type="Proteomes" id="UP000681967">
    <property type="component" value="Unassembled WGS sequence"/>
</dbReference>
<gene>
    <name evidence="1" type="ORF">BYL167_LOCUS74312</name>
</gene>
<sequence>VFIQHPFIFNCPESLELLCNLLKQRVLELAPILIRTIEVCAPLIIKLNQTNMMT</sequence>
<dbReference type="EMBL" id="CAJOBH010264983">
    <property type="protein sequence ID" value="CAF5160075.1"/>
    <property type="molecule type" value="Genomic_DNA"/>
</dbReference>
<comment type="caution">
    <text evidence="1">The sequence shown here is derived from an EMBL/GenBank/DDBJ whole genome shotgun (WGS) entry which is preliminary data.</text>
</comment>
<reference evidence="1" key="1">
    <citation type="submission" date="2021-02" db="EMBL/GenBank/DDBJ databases">
        <authorList>
            <person name="Nowell W R."/>
        </authorList>
    </citation>
    <scope>NUCLEOTIDE SEQUENCE</scope>
</reference>
<evidence type="ECO:0000313" key="1">
    <source>
        <dbReference type="EMBL" id="CAF5160075.1"/>
    </source>
</evidence>
<feature type="non-terminal residue" evidence="1">
    <location>
        <position position="1"/>
    </location>
</feature>
<evidence type="ECO:0000313" key="2">
    <source>
        <dbReference type="Proteomes" id="UP000681967"/>
    </source>
</evidence>
<proteinExistence type="predicted"/>